<evidence type="ECO:0000313" key="7">
    <source>
        <dbReference type="EMBL" id="SDH56275.1"/>
    </source>
</evidence>
<dbReference type="Proteomes" id="UP000198967">
    <property type="component" value="Unassembled WGS sequence"/>
</dbReference>
<evidence type="ECO:0000256" key="2">
    <source>
        <dbReference type="ARBA" id="ARBA00022692"/>
    </source>
</evidence>
<dbReference type="GO" id="GO:0016020">
    <property type="term" value="C:membrane"/>
    <property type="evidence" value="ECO:0007669"/>
    <property type="project" value="UniProtKB-SubCell"/>
</dbReference>
<dbReference type="STRING" id="366584.SAMN05216377_12622"/>
<name>A0A1G8DEZ8_PSEOR</name>
<accession>A0A1G8DEZ8</accession>
<feature type="transmembrane region" description="Helical" evidence="5">
    <location>
        <begin position="123"/>
        <end position="143"/>
    </location>
</feature>
<evidence type="ECO:0000256" key="5">
    <source>
        <dbReference type="SAM" id="Phobius"/>
    </source>
</evidence>
<feature type="transmembrane region" description="Helical" evidence="5">
    <location>
        <begin position="70"/>
        <end position="89"/>
    </location>
</feature>
<feature type="transmembrane region" description="Helical" evidence="5">
    <location>
        <begin position="163"/>
        <end position="182"/>
    </location>
</feature>
<dbReference type="InterPro" id="IPR007016">
    <property type="entry name" value="O-antigen_ligase-rel_domated"/>
</dbReference>
<gene>
    <name evidence="7" type="ORF">SAMN05216377_12622</name>
</gene>
<evidence type="ECO:0000256" key="1">
    <source>
        <dbReference type="ARBA" id="ARBA00004141"/>
    </source>
</evidence>
<dbReference type="OrthoDB" id="10019831at2"/>
<organism evidence="7 8">
    <name type="scientific">Pseudonocardia oroxyli</name>
    <dbReference type="NCBI Taxonomy" id="366584"/>
    <lineage>
        <taxon>Bacteria</taxon>
        <taxon>Bacillati</taxon>
        <taxon>Actinomycetota</taxon>
        <taxon>Actinomycetes</taxon>
        <taxon>Pseudonocardiales</taxon>
        <taxon>Pseudonocardiaceae</taxon>
        <taxon>Pseudonocardia</taxon>
    </lineage>
</organism>
<comment type="subcellular location">
    <subcellularLocation>
        <location evidence="1">Membrane</location>
        <topology evidence="1">Multi-pass membrane protein</topology>
    </subcellularLocation>
</comment>
<evidence type="ECO:0000256" key="4">
    <source>
        <dbReference type="ARBA" id="ARBA00023136"/>
    </source>
</evidence>
<feature type="transmembrane region" description="Helical" evidence="5">
    <location>
        <begin position="282"/>
        <end position="301"/>
    </location>
</feature>
<sequence>MLITEAPIRATTGSGHRTTATVLGAALAVAVLGQGAFHPGPFLLCAVLVVAAGCCALRERSRTPVARGPLLAAGLLGAFAAWALVRAAVSGDALLGLPTAAVAGVLAIAIVIAAGLGPAARDLLRGVVLTLGVVVAAAGWIGTALHLAPLSIPGVGLWRASSTLTYANAAAAVLVTVLIVAVTRVEDRLHRRLLVAVLLLGLAATLSRGGALALAVGLVVLACTPAGRTRLRSLAPVPFAAGLGFVGLLPSLPEGATPQPLLAAAGLAAGAGLLLRGTPRLAALAAAPVLAVTGLVVGPWGSPPVDTAVVAIADTRLNGDSSARVDLARVTLEQFRTAPVTGIGPGRLDLTYLDHAGNRVHAWFTHLEYLQVATETGLVGLALVLAAAAALAFGHRSAAGLAILAALAVQSALDFLWHIPAVPLLACAAVVLISPHPTDEPHPTHKEIS</sequence>
<keyword evidence="3 5" id="KW-1133">Transmembrane helix</keyword>
<dbReference type="GO" id="GO:0016874">
    <property type="term" value="F:ligase activity"/>
    <property type="evidence" value="ECO:0007669"/>
    <property type="project" value="UniProtKB-KW"/>
</dbReference>
<dbReference type="RefSeq" id="WP_093089670.1">
    <property type="nucleotide sequence ID" value="NZ_FNBE01000026.1"/>
</dbReference>
<keyword evidence="4 5" id="KW-0472">Membrane</keyword>
<dbReference type="AlphaFoldDB" id="A0A1G8DEZ8"/>
<feature type="transmembrane region" description="Helical" evidence="5">
    <location>
        <begin position="258"/>
        <end position="275"/>
    </location>
</feature>
<dbReference type="InterPro" id="IPR051533">
    <property type="entry name" value="WaaL-like"/>
</dbReference>
<feature type="transmembrane region" description="Helical" evidence="5">
    <location>
        <begin position="189"/>
        <end position="205"/>
    </location>
</feature>
<protein>
    <submittedName>
        <fullName evidence="7">O-Antigen ligase</fullName>
    </submittedName>
</protein>
<keyword evidence="8" id="KW-1185">Reference proteome</keyword>
<dbReference type="PANTHER" id="PTHR37422">
    <property type="entry name" value="TEICHURONIC ACID BIOSYNTHESIS PROTEIN TUAE"/>
    <property type="match status" value="1"/>
</dbReference>
<evidence type="ECO:0000256" key="3">
    <source>
        <dbReference type="ARBA" id="ARBA00022989"/>
    </source>
</evidence>
<feature type="transmembrane region" description="Helical" evidence="5">
    <location>
        <begin position="415"/>
        <end position="434"/>
    </location>
</feature>
<keyword evidence="2 5" id="KW-0812">Transmembrane</keyword>
<feature type="transmembrane region" description="Helical" evidence="5">
    <location>
        <begin position="40"/>
        <end position="58"/>
    </location>
</feature>
<dbReference type="Pfam" id="PF04932">
    <property type="entry name" value="Wzy_C"/>
    <property type="match status" value="1"/>
</dbReference>
<reference evidence="7 8" key="1">
    <citation type="submission" date="2016-10" db="EMBL/GenBank/DDBJ databases">
        <authorList>
            <person name="de Groot N.N."/>
        </authorList>
    </citation>
    <scope>NUCLEOTIDE SEQUENCE [LARGE SCALE GENOMIC DNA]</scope>
    <source>
        <strain evidence="7 8">CGMCC 4.3143</strain>
    </source>
</reference>
<feature type="domain" description="O-antigen ligase-related" evidence="6">
    <location>
        <begin position="263"/>
        <end position="385"/>
    </location>
</feature>
<dbReference type="EMBL" id="FNBE01000026">
    <property type="protein sequence ID" value="SDH56275.1"/>
    <property type="molecule type" value="Genomic_DNA"/>
</dbReference>
<feature type="transmembrane region" description="Helical" evidence="5">
    <location>
        <begin position="95"/>
        <end position="116"/>
    </location>
</feature>
<keyword evidence="7" id="KW-0436">Ligase</keyword>
<evidence type="ECO:0000259" key="6">
    <source>
        <dbReference type="Pfam" id="PF04932"/>
    </source>
</evidence>
<feature type="transmembrane region" description="Helical" evidence="5">
    <location>
        <begin position="376"/>
        <end position="394"/>
    </location>
</feature>
<dbReference type="PANTHER" id="PTHR37422:SF13">
    <property type="entry name" value="LIPOPOLYSACCHARIDE BIOSYNTHESIS PROTEIN PA4999-RELATED"/>
    <property type="match status" value="1"/>
</dbReference>
<evidence type="ECO:0000313" key="8">
    <source>
        <dbReference type="Proteomes" id="UP000198967"/>
    </source>
</evidence>
<proteinExistence type="predicted"/>